<dbReference type="Gene3D" id="3.20.20.80">
    <property type="entry name" value="Glycosidases"/>
    <property type="match status" value="1"/>
</dbReference>
<feature type="chain" id="PRO_5012904184" evidence="1">
    <location>
        <begin position="16"/>
        <end position="655"/>
    </location>
</feature>
<evidence type="ECO:0000256" key="1">
    <source>
        <dbReference type="SAM" id="SignalP"/>
    </source>
</evidence>
<name>A0A0A1UBS6_ENTIV</name>
<protein>
    <submittedName>
        <fullName evidence="2">Uncharacterized protein</fullName>
    </submittedName>
</protein>
<organism evidence="2 3">
    <name type="scientific">Entamoeba invadens IP1</name>
    <dbReference type="NCBI Taxonomy" id="370355"/>
    <lineage>
        <taxon>Eukaryota</taxon>
        <taxon>Amoebozoa</taxon>
        <taxon>Evosea</taxon>
        <taxon>Archamoebae</taxon>
        <taxon>Mastigamoebida</taxon>
        <taxon>Entamoebidae</taxon>
        <taxon>Entamoeba</taxon>
    </lineage>
</organism>
<dbReference type="SUPFAM" id="SSF49785">
    <property type="entry name" value="Galactose-binding domain-like"/>
    <property type="match status" value="1"/>
</dbReference>
<evidence type="ECO:0000313" key="3">
    <source>
        <dbReference type="Proteomes" id="UP000014680"/>
    </source>
</evidence>
<dbReference type="Gene3D" id="2.60.120.260">
    <property type="entry name" value="Galactose-binding domain-like"/>
    <property type="match status" value="1"/>
</dbReference>
<dbReference type="VEuPathDB" id="AmoebaDB:EIN_424360"/>
<evidence type="ECO:0000313" key="2">
    <source>
        <dbReference type="EMBL" id="ELP89754.1"/>
    </source>
</evidence>
<dbReference type="AlphaFoldDB" id="A0A0A1UBS6"/>
<dbReference type="OMA" id="IMDHAAY"/>
<dbReference type="InterPro" id="IPR008979">
    <property type="entry name" value="Galactose-bd-like_sf"/>
</dbReference>
<dbReference type="GeneID" id="14888752"/>
<dbReference type="KEGG" id="eiv:EIN_424360"/>
<dbReference type="Proteomes" id="UP000014680">
    <property type="component" value="Unassembled WGS sequence"/>
</dbReference>
<feature type="signal peptide" evidence="1">
    <location>
        <begin position="1"/>
        <end position="15"/>
    </location>
</feature>
<reference evidence="2 3" key="1">
    <citation type="submission" date="2012-10" db="EMBL/GenBank/DDBJ databases">
        <authorList>
            <person name="Zafar N."/>
            <person name="Inman J."/>
            <person name="Hall N."/>
            <person name="Lorenzi H."/>
            <person name="Caler E."/>
        </authorList>
    </citation>
    <scope>NUCLEOTIDE SEQUENCE [LARGE SCALE GENOMIC DNA]</scope>
    <source>
        <strain evidence="2 3">IP1</strain>
    </source>
</reference>
<sequence>MLLLFGVCLIPSVFSNLLVNPRFDDDLDMWRVSGTCNVDKSNFQSNPNSVHCTDDSVSSRTGLRQTVSGMETGVNYKVSVSLKMKNVKSSRVLLFLESLDSKDSYGIYSDTIPECVNGSCYDKFYTLSGITTTPFTQSTNVFGVLIHPNEGLGEIWIDDVLLEPTGRDIVLGFQVMSWRQEVFTDVFEVRVGLDVQNSVYQNGNFLNLQIAVVQDLTYTLKNTLTKFEMKNDAYNTYASFQVDPKDLEIGYYTLKLTCENTKYPNKEVKTTMFRKTPTQIHHNIHVDNNLITWMDNKKFFPLGLYFDQITDTDTSLFKDSPFNLIVSPGGMTADQISEFNKQTDGRGFVIRPFTKGVCCGCGQSDLDAAYLWLKDKINEFKDIKGFFGYYPIDEPKLDCYEEFLNATRTIRENDPDHVIYTAINLSKEISTLHNLVDVFGLDVYPVTNGGYIEDVFTVSNRGRRGVVNGKSMWNIPQIFDWTRYNGGTYPVPTEQQMRQMTYQFIVGGAMGIIYYDFTDLHKMDYKTPFETQWNSVKRIAKELKEEYSDIIYSEEKPSGVFGFENDGNNVGMRVWRYKHVEYALIVNNKNIKNSYSFNYSGVGHIEKMTGQGLIKQDGYTVDVELPELDVIWIRVADSVTGVAVFIALISLASLV</sequence>
<keyword evidence="3" id="KW-1185">Reference proteome</keyword>
<dbReference type="EMBL" id="KB206573">
    <property type="protein sequence ID" value="ELP89754.1"/>
    <property type="molecule type" value="Genomic_DNA"/>
</dbReference>
<gene>
    <name evidence="2" type="ORF">EIN_424360</name>
</gene>
<accession>A0A0A1UBS6</accession>
<dbReference type="OrthoDB" id="25315at2759"/>
<keyword evidence="1" id="KW-0732">Signal</keyword>
<dbReference type="SUPFAM" id="SSF51445">
    <property type="entry name" value="(Trans)glycosidases"/>
    <property type="match status" value="1"/>
</dbReference>
<dbReference type="RefSeq" id="XP_004256525.1">
    <property type="nucleotide sequence ID" value="XM_004256477.1"/>
</dbReference>
<proteinExistence type="predicted"/>
<dbReference type="InterPro" id="IPR017853">
    <property type="entry name" value="GH"/>
</dbReference>